<evidence type="ECO:0000313" key="3">
    <source>
        <dbReference type="Proteomes" id="UP000745859"/>
    </source>
</evidence>
<dbReference type="RefSeq" id="WP_167182760.1">
    <property type="nucleotide sequence ID" value="NZ_JAASQL010000001.1"/>
</dbReference>
<comment type="caution">
    <text evidence="2">The sequence shown here is derived from an EMBL/GenBank/DDBJ whole genome shotgun (WGS) entry which is preliminary data.</text>
</comment>
<sequence length="311" mass="35884">MKYFITSICCIFSVVIMAQTEPSITIKVDTTHIKIGEQLTYSIQVPKGKQVTFTKLELEGLEVAEDLPADTVNNKILKKYLITGFDSGSFYIKKQQVFLDAKAYFTDSLLINVATVAVDTTKLAPYYKTKGQETESYTFGEVWYRYQNYVYILLGIALFIVALYFLFRKKEEKEEVVIPKIPPYIAATKELKQLEEKELWQNNQIKEYYSELTDIVRKYIGDELFVQALETTTEELMDLLKGENKQQKLGLDKDILEKLEGLLSQADFVKFAKQKPLERDIKGHKYDAEAVIETIHKIVTSKKTVKENEVQ</sequence>
<keyword evidence="3" id="KW-1185">Reference proteome</keyword>
<feature type="transmembrane region" description="Helical" evidence="1">
    <location>
        <begin position="149"/>
        <end position="167"/>
    </location>
</feature>
<protein>
    <submittedName>
        <fullName evidence="2">LPXTG-motif cell wall-anchored protein</fullName>
    </submittedName>
</protein>
<evidence type="ECO:0000313" key="2">
    <source>
        <dbReference type="EMBL" id="NIJ43833.1"/>
    </source>
</evidence>
<evidence type="ECO:0000256" key="1">
    <source>
        <dbReference type="SAM" id="Phobius"/>
    </source>
</evidence>
<name>A0ABX0U6M1_9FLAO</name>
<accession>A0ABX0U6M1</accession>
<keyword evidence="1" id="KW-1133">Transmembrane helix</keyword>
<dbReference type="Proteomes" id="UP000745859">
    <property type="component" value="Unassembled WGS sequence"/>
</dbReference>
<reference evidence="2 3" key="1">
    <citation type="submission" date="2020-03" db="EMBL/GenBank/DDBJ databases">
        <title>Genomic Encyclopedia of Type Strains, Phase IV (KMG-IV): sequencing the most valuable type-strain genomes for metagenomic binning, comparative biology and taxonomic classification.</title>
        <authorList>
            <person name="Goeker M."/>
        </authorList>
    </citation>
    <scope>NUCLEOTIDE SEQUENCE [LARGE SCALE GENOMIC DNA]</scope>
    <source>
        <strain evidence="2 3">DSM 101599</strain>
    </source>
</reference>
<keyword evidence="1" id="KW-0472">Membrane</keyword>
<proteinExistence type="predicted"/>
<gene>
    <name evidence="2" type="ORF">FHR24_000272</name>
</gene>
<keyword evidence="1" id="KW-0812">Transmembrane</keyword>
<organism evidence="2 3">
    <name type="scientific">Wenyingzhuangia heitensis</name>
    <dbReference type="NCBI Taxonomy" id="1487859"/>
    <lineage>
        <taxon>Bacteria</taxon>
        <taxon>Pseudomonadati</taxon>
        <taxon>Bacteroidota</taxon>
        <taxon>Flavobacteriia</taxon>
        <taxon>Flavobacteriales</taxon>
        <taxon>Flavobacteriaceae</taxon>
        <taxon>Wenyingzhuangia</taxon>
    </lineage>
</organism>
<dbReference type="EMBL" id="JAASQL010000001">
    <property type="protein sequence ID" value="NIJ43833.1"/>
    <property type="molecule type" value="Genomic_DNA"/>
</dbReference>